<dbReference type="EMBL" id="BQNB010011879">
    <property type="protein sequence ID" value="GJS96339.1"/>
    <property type="molecule type" value="Genomic_DNA"/>
</dbReference>
<protein>
    <submittedName>
        <fullName evidence="2">Gland-specific fatty acyl-CoA reductase 1</fullName>
    </submittedName>
</protein>
<accession>A0ABQ5A167</accession>
<dbReference type="Proteomes" id="UP001151760">
    <property type="component" value="Unassembled WGS sequence"/>
</dbReference>
<keyword evidence="3" id="KW-1185">Reference proteome</keyword>
<dbReference type="InterPro" id="IPR026055">
    <property type="entry name" value="FAR"/>
</dbReference>
<evidence type="ECO:0000313" key="2">
    <source>
        <dbReference type="EMBL" id="GJS96339.1"/>
    </source>
</evidence>
<proteinExistence type="predicted"/>
<reference evidence="2" key="1">
    <citation type="journal article" date="2022" name="Int. J. Mol. Sci.">
        <title>Draft Genome of Tanacetum Coccineum: Genomic Comparison of Closely Related Tanacetum-Family Plants.</title>
        <authorList>
            <person name="Yamashiro T."/>
            <person name="Shiraishi A."/>
            <person name="Nakayama K."/>
            <person name="Satake H."/>
        </authorList>
    </citation>
    <scope>NUCLEOTIDE SEQUENCE</scope>
</reference>
<dbReference type="InterPro" id="IPR033640">
    <property type="entry name" value="FAR_C"/>
</dbReference>
<dbReference type="Gene3D" id="3.40.50.720">
    <property type="entry name" value="NAD(P)-binding Rossmann-like Domain"/>
    <property type="match status" value="1"/>
</dbReference>
<dbReference type="Pfam" id="PF03015">
    <property type="entry name" value="Sterile"/>
    <property type="match status" value="1"/>
</dbReference>
<gene>
    <name evidence="2" type="ORF">Tco_0803307</name>
</gene>
<dbReference type="PANTHER" id="PTHR11011">
    <property type="entry name" value="MALE STERILITY PROTEIN 2-RELATED"/>
    <property type="match status" value="1"/>
</dbReference>
<feature type="domain" description="Fatty acyl-CoA reductase C-terminal" evidence="1">
    <location>
        <begin position="124"/>
        <end position="219"/>
    </location>
</feature>
<comment type="caution">
    <text evidence="2">The sequence shown here is derived from an EMBL/GenBank/DDBJ whole genome shotgun (WGS) entry which is preliminary data.</text>
</comment>
<organism evidence="2 3">
    <name type="scientific">Tanacetum coccineum</name>
    <dbReference type="NCBI Taxonomy" id="301880"/>
    <lineage>
        <taxon>Eukaryota</taxon>
        <taxon>Viridiplantae</taxon>
        <taxon>Streptophyta</taxon>
        <taxon>Embryophyta</taxon>
        <taxon>Tracheophyta</taxon>
        <taxon>Spermatophyta</taxon>
        <taxon>Magnoliopsida</taxon>
        <taxon>eudicotyledons</taxon>
        <taxon>Gunneridae</taxon>
        <taxon>Pentapetalae</taxon>
        <taxon>asterids</taxon>
        <taxon>campanulids</taxon>
        <taxon>Asterales</taxon>
        <taxon>Asteraceae</taxon>
        <taxon>Asteroideae</taxon>
        <taxon>Anthemideae</taxon>
        <taxon>Anthemidinae</taxon>
        <taxon>Tanacetum</taxon>
    </lineage>
</organism>
<reference evidence="2" key="2">
    <citation type="submission" date="2022-01" db="EMBL/GenBank/DDBJ databases">
        <authorList>
            <person name="Yamashiro T."/>
            <person name="Shiraishi A."/>
            <person name="Satake H."/>
            <person name="Nakayama K."/>
        </authorList>
    </citation>
    <scope>NUCLEOTIDE SEQUENCE</scope>
</reference>
<name>A0ABQ5A167_9ASTR</name>
<dbReference type="CDD" id="cd09071">
    <property type="entry name" value="FAR_C"/>
    <property type="match status" value="1"/>
</dbReference>
<evidence type="ECO:0000259" key="1">
    <source>
        <dbReference type="Pfam" id="PF03015"/>
    </source>
</evidence>
<evidence type="ECO:0000313" key="3">
    <source>
        <dbReference type="Proteomes" id="UP001151760"/>
    </source>
</evidence>
<sequence length="221" mass="25467">MERYLDKDKLTPWGDILIAGYGKGRLKCFPGDPEIVHDAVPADMVVNAMLATIVAHANQTSSETIYHVGSSVTNPLNFDTVQKCAYMYFTQNPWTDNNGKHVTVKELTMLKSMASFHRHITLHYLLPLHLFKLVNIICCRAFDGICKNFERMINMIQRVVKLNEPYLFSKSLFDDTNTENLRNAVQGSENDLNIFFFDPRIIDWEDYIVHTHISGLVKYEF</sequence>
<dbReference type="PANTHER" id="PTHR11011:SF102">
    <property type="entry name" value="FATTY ACYL-COA REDUCTASE"/>
    <property type="match status" value="1"/>
</dbReference>